<keyword evidence="3" id="KW-0813">Transport</keyword>
<dbReference type="PANTHER" id="PTHR23198:SF6">
    <property type="entry name" value="NUCLEAR PORE COMPLEX PROTEIN NUP98-NUP96"/>
    <property type="match status" value="1"/>
</dbReference>
<keyword evidence="8" id="KW-0906">Nuclear pore complex</keyword>
<dbReference type="Gene3D" id="1.25.40.690">
    <property type="match status" value="1"/>
</dbReference>
<accession>A0AAU9IRL9</accession>
<comment type="caution">
    <text evidence="12">The sequence shown here is derived from an EMBL/GenBank/DDBJ whole genome shotgun (WGS) entry which is preliminary data.</text>
</comment>
<keyword evidence="4" id="KW-0068">Autocatalytic cleavage</keyword>
<dbReference type="GO" id="GO:0000973">
    <property type="term" value="P:post-transcriptional tethering of RNA polymerase II gene DNA at nuclear periphery"/>
    <property type="evidence" value="ECO:0007669"/>
    <property type="project" value="TreeGrafter"/>
</dbReference>
<keyword evidence="9" id="KW-0539">Nucleus</keyword>
<organism evidence="12 13">
    <name type="scientific">Blepharisma stoltei</name>
    <dbReference type="NCBI Taxonomy" id="1481888"/>
    <lineage>
        <taxon>Eukaryota</taxon>
        <taxon>Sar</taxon>
        <taxon>Alveolata</taxon>
        <taxon>Ciliophora</taxon>
        <taxon>Postciliodesmatophora</taxon>
        <taxon>Heterotrichea</taxon>
        <taxon>Heterotrichida</taxon>
        <taxon>Blepharismidae</taxon>
        <taxon>Blepharisma</taxon>
    </lineage>
</organism>
<reference evidence="12" key="1">
    <citation type="submission" date="2021-09" db="EMBL/GenBank/DDBJ databases">
        <authorList>
            <consortium name="AG Swart"/>
            <person name="Singh M."/>
            <person name="Singh A."/>
            <person name="Seah K."/>
            <person name="Emmerich C."/>
        </authorList>
    </citation>
    <scope>NUCLEOTIDE SEQUENCE</scope>
    <source>
        <strain evidence="12">ATCC30299</strain>
    </source>
</reference>
<evidence type="ECO:0000256" key="6">
    <source>
        <dbReference type="ARBA" id="ARBA00022927"/>
    </source>
</evidence>
<evidence type="ECO:0000256" key="9">
    <source>
        <dbReference type="ARBA" id="ARBA00023242"/>
    </source>
</evidence>
<keyword evidence="13" id="KW-1185">Reference proteome</keyword>
<name>A0AAU9IRL9_9CILI</name>
<evidence type="ECO:0000256" key="4">
    <source>
        <dbReference type="ARBA" id="ARBA00022813"/>
    </source>
</evidence>
<dbReference type="GO" id="GO:0051028">
    <property type="term" value="P:mRNA transport"/>
    <property type="evidence" value="ECO:0007669"/>
    <property type="project" value="UniProtKB-KW"/>
</dbReference>
<proteinExistence type="inferred from homology"/>
<dbReference type="GO" id="GO:0008139">
    <property type="term" value="F:nuclear localization sequence binding"/>
    <property type="evidence" value="ECO:0007669"/>
    <property type="project" value="TreeGrafter"/>
</dbReference>
<dbReference type="InterPro" id="IPR021967">
    <property type="entry name" value="Nup98_C"/>
</dbReference>
<feature type="domain" description="Peptidase S59" evidence="11">
    <location>
        <begin position="16"/>
        <end position="143"/>
    </location>
</feature>
<dbReference type="GO" id="GO:0006405">
    <property type="term" value="P:RNA export from nucleus"/>
    <property type="evidence" value="ECO:0007669"/>
    <property type="project" value="TreeGrafter"/>
</dbReference>
<dbReference type="Gene3D" id="3.30.1610.10">
    <property type="entry name" value="Peptidase S59, nucleoporin"/>
    <property type="match status" value="1"/>
</dbReference>
<evidence type="ECO:0000256" key="1">
    <source>
        <dbReference type="ARBA" id="ARBA00004567"/>
    </source>
</evidence>
<dbReference type="InterPro" id="IPR007230">
    <property type="entry name" value="Nup98_auto-Pept-S59_dom"/>
</dbReference>
<gene>
    <name evidence="12" type="ORF">BSTOLATCC_MIC11799</name>
</gene>
<dbReference type="GO" id="GO:0044614">
    <property type="term" value="C:nuclear pore cytoplasmic filaments"/>
    <property type="evidence" value="ECO:0007669"/>
    <property type="project" value="TreeGrafter"/>
</dbReference>
<dbReference type="Pfam" id="PF12110">
    <property type="entry name" value="Nup96"/>
    <property type="match status" value="1"/>
</dbReference>
<dbReference type="PANTHER" id="PTHR23198">
    <property type="entry name" value="NUCLEOPORIN"/>
    <property type="match status" value="1"/>
</dbReference>
<dbReference type="AlphaFoldDB" id="A0AAU9IRL9"/>
<dbReference type="GO" id="GO:0034398">
    <property type="term" value="P:telomere tethering at nuclear periphery"/>
    <property type="evidence" value="ECO:0007669"/>
    <property type="project" value="TreeGrafter"/>
</dbReference>
<dbReference type="GO" id="GO:0006606">
    <property type="term" value="P:protein import into nucleus"/>
    <property type="evidence" value="ECO:0007669"/>
    <property type="project" value="TreeGrafter"/>
</dbReference>
<comment type="similarity">
    <text evidence="2">Belongs to the nucleoporin GLFG family.</text>
</comment>
<dbReference type="Pfam" id="PF04096">
    <property type="entry name" value="Nucleoporin2"/>
    <property type="match status" value="1"/>
</dbReference>
<evidence type="ECO:0000256" key="10">
    <source>
        <dbReference type="SAM" id="MobiDB-lite"/>
    </source>
</evidence>
<comment type="subcellular location">
    <subcellularLocation>
        <location evidence="1">Nucleus</location>
        <location evidence="1">Nuclear pore complex</location>
    </subcellularLocation>
</comment>
<evidence type="ECO:0000256" key="8">
    <source>
        <dbReference type="ARBA" id="ARBA00023132"/>
    </source>
</evidence>
<evidence type="ECO:0000313" key="13">
    <source>
        <dbReference type="Proteomes" id="UP001162131"/>
    </source>
</evidence>
<evidence type="ECO:0000256" key="5">
    <source>
        <dbReference type="ARBA" id="ARBA00022816"/>
    </source>
</evidence>
<evidence type="ECO:0000256" key="2">
    <source>
        <dbReference type="ARBA" id="ARBA00008926"/>
    </source>
</evidence>
<dbReference type="InterPro" id="IPR036903">
    <property type="entry name" value="Nup98_auto-Pept-S59_dom_sf"/>
</dbReference>
<dbReference type="PROSITE" id="PS51434">
    <property type="entry name" value="NUP_C"/>
    <property type="match status" value="1"/>
</dbReference>
<dbReference type="InterPro" id="IPR037665">
    <property type="entry name" value="Nucleoporin_S59-like"/>
</dbReference>
<dbReference type="EMBL" id="CAJZBQ010000012">
    <property type="protein sequence ID" value="CAG9314804.1"/>
    <property type="molecule type" value="Genomic_DNA"/>
</dbReference>
<dbReference type="GO" id="GO:0017056">
    <property type="term" value="F:structural constituent of nuclear pore"/>
    <property type="evidence" value="ECO:0007669"/>
    <property type="project" value="InterPro"/>
</dbReference>
<dbReference type="SUPFAM" id="SSF82215">
    <property type="entry name" value="C-terminal autoproteolytic domain of nucleoporin nup98"/>
    <property type="match status" value="1"/>
</dbReference>
<keyword evidence="7" id="KW-0811">Translocation</keyword>
<keyword evidence="5" id="KW-0509">mRNA transport</keyword>
<protein>
    <recommendedName>
        <fullName evidence="11">Peptidase S59 domain-containing protein</fullName>
    </recommendedName>
</protein>
<keyword evidence="6" id="KW-0653">Protein transport</keyword>
<sequence>MSKESSSPTHFPKLTKPGYFTIPSISALSDFSSEQLSRVNGFTIANRHGKIVFEGFTDLRGLDLDKIVNIEKNDVTVYPDDFSKPVVGEGLNKPACITFYGTIAKKSLKVYNQALLKFLPASDSKLVESNKNTNSLTFKVPHFTRYGFFDDTDSDEEQPNPRDTKHPDYPKDKGEGLFSEEEEAQIYIPEFKEPPSRKAKEEAEEAEMVVEHPADEPKHICLNEHFRICFSPNGKFFLPTEKNELVPFSVAKPDHDVADSLELHLQYLEPPKIAKKVPGISGFSFKNKQNLWKRLAKLYIMKMNKEEWPGNAMLWSLVNVLYGDSTINTYEALNSQEYLENWTSTEHSPESVTLNRKRGLRYWIKAWNCLFEPLETEDAGEKILSQMARGEIKEAVITAIQSKNLFLANLLSQSTSGDFKRCVKRQLDAWLGNKTVDLFPESIYKIYRLMSGELDIAQLVDWKQSLQLVMTYGLPLNTDIQQAFEYFDKHIKEENAECYPYLPINKQKIDLCYYLIELYSRPKDAIENLTFALNPHTIQQNFNLEASWMTMVALYGVYYYSNFSDSFWSNRLNSNVDEIFKNLQKLSYAFAEELEFNGNWQWAVYVLMFITNSQKLIKQLISRHAFEIDLHEEFLIDDLHIPKAWIDEAKGLACEATFDYLNSIMHYLNCEDYYRAHNIFMENAAPQCIISFEGDALYEHLYERIILPLQEKSHELASWSFSGDLYCKYLHIAQRMEDFYRNEFKYSDLVELIIKIKELVSAMKELPISSIKQQAGISIMEKNLGDWHLELNQKLLVLDDHEENLPEKIYLRFIQRGDAIQQAEKFAGLYLKQMASKIR</sequence>
<dbReference type="GO" id="GO:0003723">
    <property type="term" value="F:RNA binding"/>
    <property type="evidence" value="ECO:0007669"/>
    <property type="project" value="TreeGrafter"/>
</dbReference>
<evidence type="ECO:0000259" key="11">
    <source>
        <dbReference type="PROSITE" id="PS51434"/>
    </source>
</evidence>
<dbReference type="Proteomes" id="UP001162131">
    <property type="component" value="Unassembled WGS sequence"/>
</dbReference>
<evidence type="ECO:0000313" key="12">
    <source>
        <dbReference type="EMBL" id="CAG9314804.1"/>
    </source>
</evidence>
<feature type="compositionally biased region" description="Basic and acidic residues" evidence="10">
    <location>
        <begin position="159"/>
        <end position="175"/>
    </location>
</feature>
<evidence type="ECO:0000256" key="3">
    <source>
        <dbReference type="ARBA" id="ARBA00022448"/>
    </source>
</evidence>
<feature type="region of interest" description="Disordered" evidence="10">
    <location>
        <begin position="149"/>
        <end position="175"/>
    </location>
</feature>
<evidence type="ECO:0000256" key="7">
    <source>
        <dbReference type="ARBA" id="ARBA00023010"/>
    </source>
</evidence>